<dbReference type="AlphaFoldDB" id="A0A2I1C560"/>
<dbReference type="VEuPathDB" id="FungiDB:P174DRAFT_212405"/>
<dbReference type="OrthoDB" id="10562184at2759"/>
<comment type="caution">
    <text evidence="2">The sequence shown here is derived from an EMBL/GenBank/DDBJ whole genome shotgun (WGS) entry which is preliminary data.</text>
</comment>
<accession>A0A2I1C560</accession>
<gene>
    <name evidence="2" type="ORF">P174DRAFT_212405</name>
</gene>
<dbReference type="Proteomes" id="UP000234474">
    <property type="component" value="Unassembled WGS sequence"/>
</dbReference>
<feature type="chain" id="PRO_5014152972" evidence="1">
    <location>
        <begin position="17"/>
        <end position="73"/>
    </location>
</feature>
<dbReference type="EMBL" id="MSZS01000005">
    <property type="protein sequence ID" value="PKX92763.1"/>
    <property type="molecule type" value="Genomic_DNA"/>
</dbReference>
<keyword evidence="3" id="KW-1185">Reference proteome</keyword>
<protein>
    <submittedName>
        <fullName evidence="2">Uncharacterized protein</fullName>
    </submittedName>
</protein>
<reference evidence="3" key="1">
    <citation type="journal article" date="2018" name="Proc. Natl. Acad. Sci. U.S.A.">
        <title>Linking secondary metabolites to gene clusters through genome sequencing of six diverse Aspergillus species.</title>
        <authorList>
            <person name="Kaerboelling I."/>
            <person name="Vesth T.C."/>
            <person name="Frisvad J.C."/>
            <person name="Nybo J.L."/>
            <person name="Theobald S."/>
            <person name="Kuo A."/>
            <person name="Bowyer P."/>
            <person name="Matsuda Y."/>
            <person name="Mondo S."/>
            <person name="Lyhne E.K."/>
            <person name="Kogle M.E."/>
            <person name="Clum A."/>
            <person name="Lipzen A."/>
            <person name="Salamov A."/>
            <person name="Ngan C.Y."/>
            <person name="Daum C."/>
            <person name="Chiniquy J."/>
            <person name="Barry K."/>
            <person name="LaButti K."/>
            <person name="Haridas S."/>
            <person name="Simmons B.A."/>
            <person name="Magnuson J.K."/>
            <person name="Mortensen U.H."/>
            <person name="Larsen T.O."/>
            <person name="Grigoriev I.V."/>
            <person name="Baker S.E."/>
            <person name="Andersen M.R."/>
        </authorList>
    </citation>
    <scope>NUCLEOTIDE SEQUENCE [LARGE SCALE GENOMIC DNA]</scope>
    <source>
        <strain evidence="3">IBT 16806</strain>
    </source>
</reference>
<evidence type="ECO:0000313" key="2">
    <source>
        <dbReference type="EMBL" id="PKX92763.1"/>
    </source>
</evidence>
<dbReference type="GeneID" id="36528672"/>
<proteinExistence type="predicted"/>
<evidence type="ECO:0000256" key="1">
    <source>
        <dbReference type="SAM" id="SignalP"/>
    </source>
</evidence>
<sequence>MPLFWFPTKELTVVCSLWLLYPLPPTIIDSLGSASFPPPVLDFFITSMDSLEMTPLETSCRILRLMDSRLQES</sequence>
<evidence type="ECO:0000313" key="3">
    <source>
        <dbReference type="Proteomes" id="UP000234474"/>
    </source>
</evidence>
<feature type="signal peptide" evidence="1">
    <location>
        <begin position="1"/>
        <end position="16"/>
    </location>
</feature>
<keyword evidence="1" id="KW-0732">Signal</keyword>
<name>A0A2I1C560_ASPN1</name>
<organism evidence="2 3">
    <name type="scientific">Aspergillus novofumigatus (strain IBT 16806)</name>
    <dbReference type="NCBI Taxonomy" id="1392255"/>
    <lineage>
        <taxon>Eukaryota</taxon>
        <taxon>Fungi</taxon>
        <taxon>Dikarya</taxon>
        <taxon>Ascomycota</taxon>
        <taxon>Pezizomycotina</taxon>
        <taxon>Eurotiomycetes</taxon>
        <taxon>Eurotiomycetidae</taxon>
        <taxon>Eurotiales</taxon>
        <taxon>Aspergillaceae</taxon>
        <taxon>Aspergillus</taxon>
        <taxon>Aspergillus subgen. Fumigati</taxon>
    </lineage>
</organism>
<dbReference type="RefSeq" id="XP_024681358.1">
    <property type="nucleotide sequence ID" value="XM_024821346.1"/>
</dbReference>